<dbReference type="Proteomes" id="UP000683360">
    <property type="component" value="Unassembled WGS sequence"/>
</dbReference>
<proteinExistence type="predicted"/>
<evidence type="ECO:0000313" key="2">
    <source>
        <dbReference type="Proteomes" id="UP000683360"/>
    </source>
</evidence>
<keyword evidence="2" id="KW-1185">Reference proteome</keyword>
<reference evidence="1" key="1">
    <citation type="submission" date="2021-03" db="EMBL/GenBank/DDBJ databases">
        <authorList>
            <person name="Bekaert M."/>
        </authorList>
    </citation>
    <scope>NUCLEOTIDE SEQUENCE</scope>
</reference>
<dbReference type="PANTHER" id="PTHR34305:SF1">
    <property type="entry name" value="SWIM-TYPE DOMAIN-CONTAINING PROTEIN"/>
    <property type="match status" value="1"/>
</dbReference>
<gene>
    <name evidence="1" type="ORF">MEDL_7638</name>
</gene>
<dbReference type="OrthoDB" id="10071442at2759"/>
<protein>
    <submittedName>
        <fullName evidence="1">Uncharacterized protein</fullName>
    </submittedName>
</protein>
<accession>A0A8S3QBR4</accession>
<sequence length="411" mass="47775">MTYQDFKCAWYAFLDLLDINYENSFQCPHCGPDPDTVVMDATSVAFRKELISWKSLFTDEKHDSKPCDTFDPDRVRERTFFSRMVRKFFTDYLKPSRGISNDEKEKMFNLIKAENQRSSILDLISYIFDDSMVRGERLFAKDIWRDLLKSLSSSYPACGFFPPSEDFFDFLHGALSCKENLLNNDVSCLKSKFPFETFQNCLDFFQQKTFDPFLKETCPSETPDEEDGLAFFPQLPKQRKRGFFVADKKGSKSKEDFCSKFSKGHPSLLPGVFTMFCPHGVCYGFQVMKLHESPDVPFTLLRTRFTRAPKLVIYDNACSLHAYCLNRDPVFFSNTTFRVDALHFKNHKACGPGYELKRYPQHVHLNSQVVEQANSRLQRIKGSLSYMTQTNFIKHCKLYVWGQNEAVLSKL</sequence>
<comment type="caution">
    <text evidence="1">The sequence shown here is derived from an EMBL/GenBank/DDBJ whole genome shotgun (WGS) entry which is preliminary data.</text>
</comment>
<name>A0A8S3QBR4_MYTED</name>
<dbReference type="AlphaFoldDB" id="A0A8S3QBR4"/>
<dbReference type="EMBL" id="CAJPWZ010000399">
    <property type="protein sequence ID" value="CAG2192478.1"/>
    <property type="molecule type" value="Genomic_DNA"/>
</dbReference>
<dbReference type="PANTHER" id="PTHR34305">
    <property type="entry name" value="EXPRESSED PROTEIN"/>
    <property type="match status" value="1"/>
</dbReference>
<evidence type="ECO:0000313" key="1">
    <source>
        <dbReference type="EMBL" id="CAG2192478.1"/>
    </source>
</evidence>
<organism evidence="1 2">
    <name type="scientific">Mytilus edulis</name>
    <name type="common">Blue mussel</name>
    <dbReference type="NCBI Taxonomy" id="6550"/>
    <lineage>
        <taxon>Eukaryota</taxon>
        <taxon>Metazoa</taxon>
        <taxon>Spiralia</taxon>
        <taxon>Lophotrochozoa</taxon>
        <taxon>Mollusca</taxon>
        <taxon>Bivalvia</taxon>
        <taxon>Autobranchia</taxon>
        <taxon>Pteriomorphia</taxon>
        <taxon>Mytilida</taxon>
        <taxon>Mytiloidea</taxon>
        <taxon>Mytilidae</taxon>
        <taxon>Mytilinae</taxon>
        <taxon>Mytilus</taxon>
    </lineage>
</organism>